<dbReference type="EMBL" id="JAEDAJ010000001">
    <property type="protein sequence ID" value="MBK0329976.1"/>
    <property type="molecule type" value="Genomic_DNA"/>
</dbReference>
<protein>
    <recommendedName>
        <fullName evidence="3">Urease accessory protein</fullName>
    </recommendedName>
</protein>
<evidence type="ECO:0008006" key="3">
    <source>
        <dbReference type="Google" id="ProtNLM"/>
    </source>
</evidence>
<reference evidence="1 2" key="1">
    <citation type="submission" date="2020-12" db="EMBL/GenBank/DDBJ databases">
        <title>Brachybacterium sp. MASK1Z-5, whole genome shotgun sequence.</title>
        <authorList>
            <person name="Tuo L."/>
        </authorList>
    </citation>
    <scope>NUCLEOTIDE SEQUENCE [LARGE SCALE GENOMIC DNA]</scope>
    <source>
        <strain evidence="1 2">MASK1Z-5</strain>
    </source>
</reference>
<organism evidence="1 2">
    <name type="scientific">Brachybacterium halotolerans</name>
    <dbReference type="NCBI Taxonomy" id="2795215"/>
    <lineage>
        <taxon>Bacteria</taxon>
        <taxon>Bacillati</taxon>
        <taxon>Actinomycetota</taxon>
        <taxon>Actinomycetes</taxon>
        <taxon>Micrococcales</taxon>
        <taxon>Dermabacteraceae</taxon>
        <taxon>Brachybacterium</taxon>
    </lineage>
</organism>
<comment type="caution">
    <text evidence="1">The sequence shown here is derived from an EMBL/GenBank/DDBJ whole genome shotgun (WGS) entry which is preliminary data.</text>
</comment>
<accession>A0ABS1B5R8</accession>
<sequence length="215" mass="23316">MSAAARASGRAARPGDVLALALTQHSGDEAHVRMLLDQRTLADRVPDAAEHLAVFGDGVLVEVRVGERLALPGVWVERSVLDLRPTGEREPLREEDLRLPAAVVGGTGQTSLAWGETRWPLPLDATVAIPSSCRPGPHSLPDLRRLALHAAGRRAEIALTLWQDPGFDVPWRDVRLVPHASWWFEIAQIPPGTRYADAAARQGVEAARLLVAARD</sequence>
<name>A0ABS1B5R8_9MICO</name>
<evidence type="ECO:0000313" key="2">
    <source>
        <dbReference type="Proteomes" id="UP000612352"/>
    </source>
</evidence>
<dbReference type="Proteomes" id="UP000612352">
    <property type="component" value="Unassembled WGS sequence"/>
</dbReference>
<proteinExistence type="predicted"/>
<dbReference type="RefSeq" id="WP_200500646.1">
    <property type="nucleotide sequence ID" value="NZ_JAEDAJ010000001.1"/>
</dbReference>
<gene>
    <name evidence="1" type="ORF">I8D64_00960</name>
</gene>
<keyword evidence="2" id="KW-1185">Reference proteome</keyword>
<evidence type="ECO:0000313" key="1">
    <source>
        <dbReference type="EMBL" id="MBK0329976.1"/>
    </source>
</evidence>